<dbReference type="InterPro" id="IPR011990">
    <property type="entry name" value="TPR-like_helical_dom_sf"/>
</dbReference>
<dbReference type="Proteomes" id="UP000317650">
    <property type="component" value="Chromosome 1"/>
</dbReference>
<comment type="caution">
    <text evidence="3">The sequence shown here is derived from an EMBL/GenBank/DDBJ whole genome shotgun (WGS) entry which is preliminary data.</text>
</comment>
<feature type="repeat" description="PPR" evidence="2">
    <location>
        <begin position="74"/>
        <end position="108"/>
    </location>
</feature>
<dbReference type="Gene3D" id="1.25.40.10">
    <property type="entry name" value="Tetratricopeptide repeat domain"/>
    <property type="match status" value="1"/>
</dbReference>
<name>A0A4S8JQK6_MUSBA</name>
<dbReference type="InterPro" id="IPR046960">
    <property type="entry name" value="PPR_At4g14850-like_plant"/>
</dbReference>
<protein>
    <recommendedName>
        <fullName evidence="5">Pentatricopeptide repeat-containing protein</fullName>
    </recommendedName>
</protein>
<dbReference type="GO" id="GO:0003723">
    <property type="term" value="F:RNA binding"/>
    <property type="evidence" value="ECO:0007669"/>
    <property type="project" value="InterPro"/>
</dbReference>
<dbReference type="STRING" id="52838.A0A4S8JQK6"/>
<dbReference type="PANTHER" id="PTHR47926:SF347">
    <property type="entry name" value="PENTATRICOPEPTIDE REPEAT-CONTAINING PROTEIN"/>
    <property type="match status" value="1"/>
</dbReference>
<dbReference type="InterPro" id="IPR002885">
    <property type="entry name" value="PPR_rpt"/>
</dbReference>
<reference evidence="3 4" key="1">
    <citation type="journal article" date="2019" name="Nat. Plants">
        <title>Genome sequencing of Musa balbisiana reveals subgenome evolution and function divergence in polyploid bananas.</title>
        <authorList>
            <person name="Yao X."/>
        </authorList>
    </citation>
    <scope>NUCLEOTIDE SEQUENCE [LARGE SCALE GENOMIC DNA]</scope>
    <source>
        <strain evidence="4">cv. DH-PKW</strain>
        <tissue evidence="3">Leaves</tissue>
    </source>
</reference>
<evidence type="ECO:0008006" key="5">
    <source>
        <dbReference type="Google" id="ProtNLM"/>
    </source>
</evidence>
<gene>
    <name evidence="3" type="ORF">C4D60_Mb01t23390</name>
</gene>
<evidence type="ECO:0000313" key="4">
    <source>
        <dbReference type="Proteomes" id="UP000317650"/>
    </source>
</evidence>
<accession>A0A4S8JQK6</accession>
<sequence>MSSYTRLLKLRFERRTLTSTAPISLRAYAGLRSTAPRRGTRIPLVDPFALSSADDHHLVGGLHAVAVVCGLYVDVVVATAMLDSCAKCGDVHSSRRMFDAMPHRNIVSWNAMIPGYANAGLGVSTLEPELELFRLVRCSEFQLGAD</sequence>
<proteinExistence type="predicted"/>
<dbReference type="NCBIfam" id="TIGR00756">
    <property type="entry name" value="PPR"/>
    <property type="match status" value="1"/>
</dbReference>
<dbReference type="AlphaFoldDB" id="A0A4S8JQK6"/>
<evidence type="ECO:0000256" key="2">
    <source>
        <dbReference type="PROSITE-ProRule" id="PRU00708"/>
    </source>
</evidence>
<keyword evidence="4" id="KW-1185">Reference proteome</keyword>
<keyword evidence="1" id="KW-0677">Repeat</keyword>
<dbReference type="EMBL" id="PYDT01000004">
    <property type="protein sequence ID" value="THU64144.1"/>
    <property type="molecule type" value="Genomic_DNA"/>
</dbReference>
<dbReference type="PROSITE" id="PS51375">
    <property type="entry name" value="PPR"/>
    <property type="match status" value="1"/>
</dbReference>
<organism evidence="3 4">
    <name type="scientific">Musa balbisiana</name>
    <name type="common">Banana</name>
    <dbReference type="NCBI Taxonomy" id="52838"/>
    <lineage>
        <taxon>Eukaryota</taxon>
        <taxon>Viridiplantae</taxon>
        <taxon>Streptophyta</taxon>
        <taxon>Embryophyta</taxon>
        <taxon>Tracheophyta</taxon>
        <taxon>Spermatophyta</taxon>
        <taxon>Magnoliopsida</taxon>
        <taxon>Liliopsida</taxon>
        <taxon>Zingiberales</taxon>
        <taxon>Musaceae</taxon>
        <taxon>Musa</taxon>
    </lineage>
</organism>
<dbReference type="Pfam" id="PF01535">
    <property type="entry name" value="PPR"/>
    <property type="match status" value="1"/>
</dbReference>
<evidence type="ECO:0000256" key="1">
    <source>
        <dbReference type="ARBA" id="ARBA00022737"/>
    </source>
</evidence>
<dbReference type="GO" id="GO:0009451">
    <property type="term" value="P:RNA modification"/>
    <property type="evidence" value="ECO:0007669"/>
    <property type="project" value="InterPro"/>
</dbReference>
<evidence type="ECO:0000313" key="3">
    <source>
        <dbReference type="EMBL" id="THU64144.1"/>
    </source>
</evidence>
<dbReference type="PANTHER" id="PTHR47926">
    <property type="entry name" value="PENTATRICOPEPTIDE REPEAT-CONTAINING PROTEIN"/>
    <property type="match status" value="1"/>
</dbReference>